<accession>A0AAW5PEY7</accession>
<sequence length="83" mass="8584">MAREQAPESFHSVSLSVSGRGYTANIWRGGATEWGLLSVDIEGGQTVKVNKPKFPSCRAVLQEAEKVAFAGMTVGAGTGDGAG</sequence>
<comment type="caution">
    <text evidence="1">The sequence shown here is derived from an EMBL/GenBank/DDBJ whole genome shotgun (WGS) entry which is preliminary data.</text>
</comment>
<dbReference type="RefSeq" id="WP_259259772.1">
    <property type="nucleotide sequence ID" value="NZ_JANUEK010000002.1"/>
</dbReference>
<reference evidence="1" key="1">
    <citation type="submission" date="2022-08" db="EMBL/GenBank/DDBJ databases">
        <title>Genomic analyses of the natural microbiome of Caenorhabditis elegans.</title>
        <authorList>
            <person name="Samuel B."/>
        </authorList>
    </citation>
    <scope>NUCLEOTIDE SEQUENCE</scope>
    <source>
        <strain evidence="1">BIGb0277</strain>
    </source>
</reference>
<evidence type="ECO:0000313" key="2">
    <source>
        <dbReference type="Proteomes" id="UP001320691"/>
    </source>
</evidence>
<name>A0AAW5PEY7_9GAMM</name>
<protein>
    <submittedName>
        <fullName evidence="1">Uncharacterized protein</fullName>
    </submittedName>
</protein>
<organism evidence="1 2">
    <name type="scientific">Stenotrophomonas rhizophila</name>
    <dbReference type="NCBI Taxonomy" id="216778"/>
    <lineage>
        <taxon>Bacteria</taxon>
        <taxon>Pseudomonadati</taxon>
        <taxon>Pseudomonadota</taxon>
        <taxon>Gammaproteobacteria</taxon>
        <taxon>Lysobacterales</taxon>
        <taxon>Lysobacteraceae</taxon>
        <taxon>Stenotrophomonas</taxon>
    </lineage>
</organism>
<gene>
    <name evidence="1" type="ORF">M2412_000975</name>
</gene>
<dbReference type="AlphaFoldDB" id="A0AAW5PEY7"/>
<dbReference type="EMBL" id="JANUEK010000002">
    <property type="protein sequence ID" value="MCS4279008.1"/>
    <property type="molecule type" value="Genomic_DNA"/>
</dbReference>
<proteinExistence type="predicted"/>
<evidence type="ECO:0000313" key="1">
    <source>
        <dbReference type="EMBL" id="MCS4279008.1"/>
    </source>
</evidence>
<dbReference type="Proteomes" id="UP001320691">
    <property type="component" value="Unassembled WGS sequence"/>
</dbReference>